<evidence type="ECO:0000256" key="1">
    <source>
        <dbReference type="ARBA" id="ARBA00004123"/>
    </source>
</evidence>
<dbReference type="EMBL" id="JANJYI010000006">
    <property type="protein sequence ID" value="KAK2647199.1"/>
    <property type="molecule type" value="Genomic_DNA"/>
</dbReference>
<evidence type="ECO:0000256" key="4">
    <source>
        <dbReference type="ARBA" id="ARBA00023204"/>
    </source>
</evidence>
<dbReference type="Pfam" id="PF06632">
    <property type="entry name" value="XRCC4"/>
    <property type="match status" value="1"/>
</dbReference>
<evidence type="ECO:0000313" key="10">
    <source>
        <dbReference type="EMBL" id="KAK2647199.1"/>
    </source>
</evidence>
<dbReference type="GO" id="GO:0003677">
    <property type="term" value="F:DNA binding"/>
    <property type="evidence" value="ECO:0007669"/>
    <property type="project" value="InterPro"/>
</dbReference>
<dbReference type="InterPro" id="IPR009089">
    <property type="entry name" value="XRCC4_N_sf"/>
</dbReference>
<evidence type="ECO:0000256" key="2">
    <source>
        <dbReference type="ARBA" id="ARBA00022763"/>
    </source>
</evidence>
<proteinExistence type="inferred from homology"/>
<comment type="subcellular location">
    <subcellularLocation>
        <location evidence="1">Nucleus</location>
    </subcellularLocation>
</comment>
<sequence>METATTTTTRRHTCLKLEIPNSPAPIFVKGTWFNSHFDLSISDGLNAWLCNATEEEVSDRAAQWDQPVSEYINLAERYLGFQMPCSIYTFTDAADGYKRLSWTFEKEGTKLEWRWKCRPAPNSKEITAGLLDFLMDENIKLSDEVVRKDQSYERLKVEAEKCLAQSERFSSEKVEFESAIYSKFIGVLNSKKAKLRELREQLSNKKSVGNLPEEEEESTDKTGSFDEGSDDEKSDKEAVKDVSSSSKGALASGARGRKRITHK</sequence>
<feature type="region of interest" description="Disordered" evidence="7">
    <location>
        <begin position="205"/>
        <end position="263"/>
    </location>
</feature>
<feature type="compositionally biased region" description="Basic and acidic residues" evidence="7">
    <location>
        <begin position="231"/>
        <end position="240"/>
    </location>
</feature>
<comment type="caution">
    <text evidence="10">The sequence shown here is derived from an EMBL/GenBank/DDBJ whole genome shotgun (WGS) entry which is preliminary data.</text>
</comment>
<evidence type="ECO:0000313" key="11">
    <source>
        <dbReference type="Proteomes" id="UP001280121"/>
    </source>
</evidence>
<accession>A0AAD9U3K1</accession>
<feature type="domain" description="XRCC4 N-terminal" evidence="8">
    <location>
        <begin position="25"/>
        <end position="119"/>
    </location>
</feature>
<evidence type="ECO:0000256" key="6">
    <source>
        <dbReference type="ARBA" id="ARBA00025728"/>
    </source>
</evidence>
<evidence type="ECO:0008006" key="12">
    <source>
        <dbReference type="Google" id="ProtNLM"/>
    </source>
</evidence>
<dbReference type="AlphaFoldDB" id="A0AAD9U3K1"/>
<dbReference type="SUPFAM" id="SSF58022">
    <property type="entry name" value="XRCC4, C-terminal oligomerization domain"/>
    <property type="match status" value="1"/>
</dbReference>
<dbReference type="InterPro" id="IPR053962">
    <property type="entry name" value="XRCC4_CC"/>
</dbReference>
<dbReference type="InterPro" id="IPR014751">
    <property type="entry name" value="XRCC4-like_C"/>
</dbReference>
<evidence type="ECO:0000259" key="8">
    <source>
        <dbReference type="Pfam" id="PF06632"/>
    </source>
</evidence>
<keyword evidence="11" id="KW-1185">Reference proteome</keyword>
<dbReference type="GO" id="GO:0006303">
    <property type="term" value="P:double-strand break repair via nonhomologous end joining"/>
    <property type="evidence" value="ECO:0007669"/>
    <property type="project" value="UniProtKB-ARBA"/>
</dbReference>
<dbReference type="PANTHER" id="PTHR28559:SF1">
    <property type="entry name" value="DNA REPAIR PROTEIN XRCC4"/>
    <property type="match status" value="1"/>
</dbReference>
<dbReference type="PANTHER" id="PTHR28559">
    <property type="entry name" value="DNA REPAIR PROTEIN XRCC4"/>
    <property type="match status" value="1"/>
</dbReference>
<gene>
    <name evidence="10" type="ORF">Ddye_022394</name>
</gene>
<dbReference type="InterPro" id="IPR038051">
    <property type="entry name" value="XRCC4-like_N_sf"/>
</dbReference>
<protein>
    <recommendedName>
        <fullName evidence="12">DNA repair protein XRCC4</fullName>
    </recommendedName>
</protein>
<dbReference type="FunFam" id="1.20.5.370:FF:000012">
    <property type="entry name" value="DNA repair protein XRCC4"/>
    <property type="match status" value="1"/>
</dbReference>
<dbReference type="InterPro" id="IPR010585">
    <property type="entry name" value="DNA_repair_prot_XRCC4"/>
</dbReference>
<reference evidence="10" key="1">
    <citation type="journal article" date="2023" name="Plant J.">
        <title>Genome sequences and population genomics provide insights into the demographic history, inbreeding, and mutation load of two 'living fossil' tree species of Dipteronia.</title>
        <authorList>
            <person name="Feng Y."/>
            <person name="Comes H.P."/>
            <person name="Chen J."/>
            <person name="Zhu S."/>
            <person name="Lu R."/>
            <person name="Zhang X."/>
            <person name="Li P."/>
            <person name="Qiu J."/>
            <person name="Olsen K.M."/>
            <person name="Qiu Y."/>
        </authorList>
    </citation>
    <scope>NUCLEOTIDE SEQUENCE</scope>
    <source>
        <strain evidence="10">KIB01</strain>
    </source>
</reference>
<feature type="compositionally biased region" description="Low complexity" evidence="7">
    <location>
        <begin position="243"/>
        <end position="254"/>
    </location>
</feature>
<dbReference type="GO" id="GO:0005958">
    <property type="term" value="C:DNA-dependent protein kinase-DNA ligase 4 complex"/>
    <property type="evidence" value="ECO:0007669"/>
    <property type="project" value="TreeGrafter"/>
</dbReference>
<dbReference type="Pfam" id="PF21924">
    <property type="entry name" value="XRCC4_CC"/>
    <property type="match status" value="1"/>
</dbReference>
<organism evidence="10 11">
    <name type="scientific">Dipteronia dyeriana</name>
    <dbReference type="NCBI Taxonomy" id="168575"/>
    <lineage>
        <taxon>Eukaryota</taxon>
        <taxon>Viridiplantae</taxon>
        <taxon>Streptophyta</taxon>
        <taxon>Embryophyta</taxon>
        <taxon>Tracheophyta</taxon>
        <taxon>Spermatophyta</taxon>
        <taxon>Magnoliopsida</taxon>
        <taxon>eudicotyledons</taxon>
        <taxon>Gunneridae</taxon>
        <taxon>Pentapetalae</taxon>
        <taxon>rosids</taxon>
        <taxon>malvids</taxon>
        <taxon>Sapindales</taxon>
        <taxon>Sapindaceae</taxon>
        <taxon>Hippocastanoideae</taxon>
        <taxon>Acereae</taxon>
        <taxon>Dipteronia</taxon>
    </lineage>
</organism>
<dbReference type="InterPro" id="IPR053961">
    <property type="entry name" value="XRCC4_N"/>
</dbReference>
<dbReference type="Proteomes" id="UP001280121">
    <property type="component" value="Unassembled WGS sequence"/>
</dbReference>
<dbReference type="GO" id="GO:0006310">
    <property type="term" value="P:DNA recombination"/>
    <property type="evidence" value="ECO:0007669"/>
    <property type="project" value="UniProtKB-KW"/>
</dbReference>
<comment type="similarity">
    <text evidence="6">Belongs to the XRCC4-XLF family. XRCC4 subfamily.</text>
</comment>
<evidence type="ECO:0000259" key="9">
    <source>
        <dbReference type="Pfam" id="PF21924"/>
    </source>
</evidence>
<dbReference type="SUPFAM" id="SSF50809">
    <property type="entry name" value="XRCC4, N-terminal domain"/>
    <property type="match status" value="1"/>
</dbReference>
<evidence type="ECO:0000256" key="5">
    <source>
        <dbReference type="ARBA" id="ARBA00023242"/>
    </source>
</evidence>
<keyword evidence="4" id="KW-0234">DNA repair</keyword>
<dbReference type="GO" id="GO:0032807">
    <property type="term" value="C:DNA ligase IV complex"/>
    <property type="evidence" value="ECO:0007669"/>
    <property type="project" value="TreeGrafter"/>
</dbReference>
<keyword evidence="3" id="KW-0233">DNA recombination</keyword>
<evidence type="ECO:0000256" key="3">
    <source>
        <dbReference type="ARBA" id="ARBA00023172"/>
    </source>
</evidence>
<keyword evidence="2" id="KW-0227">DNA damage</keyword>
<name>A0AAD9U3K1_9ROSI</name>
<feature type="domain" description="XRCC4 coiled-coil" evidence="9">
    <location>
        <begin position="135"/>
        <end position="198"/>
    </location>
</feature>
<dbReference type="GO" id="GO:0010165">
    <property type="term" value="P:response to X-ray"/>
    <property type="evidence" value="ECO:0007669"/>
    <property type="project" value="TreeGrafter"/>
</dbReference>
<keyword evidence="5" id="KW-0539">Nucleus</keyword>
<evidence type="ECO:0000256" key="7">
    <source>
        <dbReference type="SAM" id="MobiDB-lite"/>
    </source>
</evidence>
<dbReference type="Gene3D" id="2.170.210.10">
    <property type="entry name" value="DNA double-strand break repair and VJ recombination XRCC4, N-terminal"/>
    <property type="match status" value="1"/>
</dbReference>
<dbReference type="Gene3D" id="1.20.5.370">
    <property type="match status" value="1"/>
</dbReference>